<dbReference type="OrthoDB" id="202203at2759"/>
<dbReference type="SUPFAM" id="SSF51905">
    <property type="entry name" value="FAD/NAD(P)-binding domain"/>
    <property type="match status" value="1"/>
</dbReference>
<dbReference type="Pfam" id="PF07992">
    <property type="entry name" value="Pyr_redox_2"/>
    <property type="match status" value="1"/>
</dbReference>
<dbReference type="GO" id="GO:0004174">
    <property type="term" value="F:electron-transferring-flavoprotein dehydrogenase activity"/>
    <property type="evidence" value="ECO:0007669"/>
    <property type="project" value="TreeGrafter"/>
</dbReference>
<keyword evidence="7" id="KW-1185">Reference proteome</keyword>
<dbReference type="InterPro" id="IPR023753">
    <property type="entry name" value="FAD/NAD-binding_dom"/>
</dbReference>
<dbReference type="EMBL" id="ML994616">
    <property type="protein sequence ID" value="KAF2191940.1"/>
    <property type="molecule type" value="Genomic_DNA"/>
</dbReference>
<dbReference type="PANTHER" id="PTHR43735">
    <property type="entry name" value="APOPTOSIS-INDUCING FACTOR 1"/>
    <property type="match status" value="1"/>
</dbReference>
<dbReference type="AlphaFoldDB" id="A0A6A6EPC1"/>
<dbReference type="GO" id="GO:0005737">
    <property type="term" value="C:cytoplasm"/>
    <property type="evidence" value="ECO:0007669"/>
    <property type="project" value="TreeGrafter"/>
</dbReference>
<protein>
    <recommendedName>
        <fullName evidence="5">FAD/NAD(P)-binding domain-containing protein</fullName>
    </recommendedName>
</protein>
<dbReference type="InterPro" id="IPR036188">
    <property type="entry name" value="FAD/NAD-bd_sf"/>
</dbReference>
<comment type="similarity">
    <text evidence="1">Belongs to the FAD-dependent oxidoreductase family.</text>
</comment>
<proteinExistence type="inferred from homology"/>
<evidence type="ECO:0000256" key="1">
    <source>
        <dbReference type="ARBA" id="ARBA00006442"/>
    </source>
</evidence>
<feature type="domain" description="FAD/NAD(P)-binding" evidence="5">
    <location>
        <begin position="64"/>
        <end position="247"/>
    </location>
</feature>
<evidence type="ECO:0000313" key="6">
    <source>
        <dbReference type="EMBL" id="KAF2191940.1"/>
    </source>
</evidence>
<gene>
    <name evidence="6" type="ORF">K469DRAFT_696020</name>
</gene>
<evidence type="ECO:0000256" key="3">
    <source>
        <dbReference type="ARBA" id="ARBA00022827"/>
    </source>
</evidence>
<keyword evidence="3" id="KW-0274">FAD</keyword>
<organism evidence="6 7">
    <name type="scientific">Zopfia rhizophila CBS 207.26</name>
    <dbReference type="NCBI Taxonomy" id="1314779"/>
    <lineage>
        <taxon>Eukaryota</taxon>
        <taxon>Fungi</taxon>
        <taxon>Dikarya</taxon>
        <taxon>Ascomycota</taxon>
        <taxon>Pezizomycotina</taxon>
        <taxon>Dothideomycetes</taxon>
        <taxon>Dothideomycetes incertae sedis</taxon>
        <taxon>Zopfiaceae</taxon>
        <taxon>Zopfia</taxon>
    </lineage>
</organism>
<evidence type="ECO:0000259" key="5">
    <source>
        <dbReference type="Pfam" id="PF07992"/>
    </source>
</evidence>
<dbReference type="PANTHER" id="PTHR43735:SF3">
    <property type="entry name" value="FERROPTOSIS SUPPRESSOR PROTEIN 1"/>
    <property type="match status" value="1"/>
</dbReference>
<dbReference type="GO" id="GO:0050660">
    <property type="term" value="F:flavin adenine dinucleotide binding"/>
    <property type="evidence" value="ECO:0007669"/>
    <property type="project" value="TreeGrafter"/>
</dbReference>
<sequence length="257" mass="28346">MTPPQLHWNIYAPRALVLPALIHTEYAFVLIEPGFSDIPSTNSYIHARLGEESGYERKEQTRAERRAFYQKLNAAHSVLILGCGSSSCETAGQLATYFNIKKQRNTWNTWNISSSTRPPNPKADASAISRANHILFPLSRKRGSALSTDPITPPTIEVTLPAPGPRLAKTITYLSGAERLLPKLPPAVGKKAEKQLKKLGVHGVHNIRQLSSTVNTNGSTNCILNNDMTLTSDFLISATGVYPNTRHLPAFMLDEYK</sequence>
<evidence type="ECO:0000313" key="7">
    <source>
        <dbReference type="Proteomes" id="UP000800200"/>
    </source>
</evidence>
<name>A0A6A6EPC1_9PEZI</name>
<evidence type="ECO:0000256" key="2">
    <source>
        <dbReference type="ARBA" id="ARBA00022630"/>
    </source>
</evidence>
<reference evidence="6" key="1">
    <citation type="journal article" date="2020" name="Stud. Mycol.">
        <title>101 Dothideomycetes genomes: a test case for predicting lifestyles and emergence of pathogens.</title>
        <authorList>
            <person name="Haridas S."/>
            <person name="Albert R."/>
            <person name="Binder M."/>
            <person name="Bloem J."/>
            <person name="Labutti K."/>
            <person name="Salamov A."/>
            <person name="Andreopoulos B."/>
            <person name="Baker S."/>
            <person name="Barry K."/>
            <person name="Bills G."/>
            <person name="Bluhm B."/>
            <person name="Cannon C."/>
            <person name="Castanera R."/>
            <person name="Culley D."/>
            <person name="Daum C."/>
            <person name="Ezra D."/>
            <person name="Gonzalez J."/>
            <person name="Henrissat B."/>
            <person name="Kuo A."/>
            <person name="Liang C."/>
            <person name="Lipzen A."/>
            <person name="Lutzoni F."/>
            <person name="Magnuson J."/>
            <person name="Mondo S."/>
            <person name="Nolan M."/>
            <person name="Ohm R."/>
            <person name="Pangilinan J."/>
            <person name="Park H.-J."/>
            <person name="Ramirez L."/>
            <person name="Alfaro M."/>
            <person name="Sun H."/>
            <person name="Tritt A."/>
            <person name="Yoshinaga Y."/>
            <person name="Zwiers L.-H."/>
            <person name="Turgeon B."/>
            <person name="Goodwin S."/>
            <person name="Spatafora J."/>
            <person name="Crous P."/>
            <person name="Grigoriev I."/>
        </authorList>
    </citation>
    <scope>NUCLEOTIDE SEQUENCE</scope>
    <source>
        <strain evidence="6">CBS 207.26</strain>
    </source>
</reference>
<evidence type="ECO:0000256" key="4">
    <source>
        <dbReference type="ARBA" id="ARBA00023002"/>
    </source>
</evidence>
<accession>A0A6A6EPC1</accession>
<keyword evidence="2" id="KW-0285">Flavoprotein</keyword>
<keyword evidence="4" id="KW-0560">Oxidoreductase</keyword>
<dbReference type="Proteomes" id="UP000800200">
    <property type="component" value="Unassembled WGS sequence"/>
</dbReference>
<dbReference type="Gene3D" id="3.50.50.60">
    <property type="entry name" value="FAD/NAD(P)-binding domain"/>
    <property type="match status" value="1"/>
</dbReference>